<dbReference type="FunFam" id="2.40.30.170:FF:000010">
    <property type="entry name" value="Efflux RND transporter periplasmic adaptor subunit"/>
    <property type="match status" value="1"/>
</dbReference>
<dbReference type="InterPro" id="IPR006143">
    <property type="entry name" value="RND_pump_MFP"/>
</dbReference>
<dbReference type="PANTHER" id="PTHR30469">
    <property type="entry name" value="MULTIDRUG RESISTANCE PROTEIN MDTA"/>
    <property type="match status" value="1"/>
</dbReference>
<keyword evidence="4" id="KW-0472">Membrane</keyword>
<evidence type="ECO:0000256" key="4">
    <source>
        <dbReference type="SAM" id="Phobius"/>
    </source>
</evidence>
<dbReference type="Proteomes" id="UP000262379">
    <property type="component" value="Unassembled WGS sequence"/>
</dbReference>
<dbReference type="Gene3D" id="2.40.420.20">
    <property type="match status" value="1"/>
</dbReference>
<accession>A0A371XG04</accession>
<evidence type="ECO:0000259" key="6">
    <source>
        <dbReference type="Pfam" id="PF25954"/>
    </source>
</evidence>
<proteinExistence type="inferred from homology"/>
<comment type="similarity">
    <text evidence="1">Belongs to the membrane fusion protein (MFP) (TC 8.A.1) family.</text>
</comment>
<dbReference type="GO" id="GO:0015562">
    <property type="term" value="F:efflux transmembrane transporter activity"/>
    <property type="evidence" value="ECO:0007669"/>
    <property type="project" value="TreeGrafter"/>
</dbReference>
<feature type="domain" description="Multidrug resistance protein MdtA-like barrel-sandwich hybrid" evidence="5">
    <location>
        <begin position="88"/>
        <end position="241"/>
    </location>
</feature>
<feature type="coiled-coil region" evidence="2">
    <location>
        <begin position="173"/>
        <end position="209"/>
    </location>
</feature>
<dbReference type="Pfam" id="PF25917">
    <property type="entry name" value="BSH_RND"/>
    <property type="match status" value="1"/>
</dbReference>
<evidence type="ECO:0000256" key="3">
    <source>
        <dbReference type="SAM" id="MobiDB-lite"/>
    </source>
</evidence>
<keyword evidence="4" id="KW-0812">Transmembrane</keyword>
<reference evidence="8" key="1">
    <citation type="submission" date="2018-08" db="EMBL/GenBank/DDBJ databases">
        <authorList>
            <person name="Im W.T."/>
        </authorList>
    </citation>
    <scope>NUCLEOTIDE SEQUENCE [LARGE SCALE GENOMIC DNA]</scope>
    <source>
        <strain evidence="8">LA-28</strain>
    </source>
</reference>
<keyword evidence="2" id="KW-0175">Coiled coil</keyword>
<protein>
    <submittedName>
        <fullName evidence="7">Efflux RND transporter periplasmic adaptor subunit</fullName>
    </submittedName>
</protein>
<dbReference type="PANTHER" id="PTHR30469:SF33">
    <property type="entry name" value="SLR1207 PROTEIN"/>
    <property type="match status" value="1"/>
</dbReference>
<dbReference type="GO" id="GO:1990281">
    <property type="term" value="C:efflux pump complex"/>
    <property type="evidence" value="ECO:0007669"/>
    <property type="project" value="TreeGrafter"/>
</dbReference>
<feature type="transmembrane region" description="Helical" evidence="4">
    <location>
        <begin position="33"/>
        <end position="51"/>
    </location>
</feature>
<evidence type="ECO:0000256" key="1">
    <source>
        <dbReference type="ARBA" id="ARBA00009477"/>
    </source>
</evidence>
<keyword evidence="8" id="KW-1185">Reference proteome</keyword>
<dbReference type="AlphaFoldDB" id="A0A371XG04"/>
<dbReference type="PRINTS" id="PR01490">
    <property type="entry name" value="RTXTOXIND"/>
</dbReference>
<dbReference type="InterPro" id="IPR058625">
    <property type="entry name" value="MdtA-like_BSH"/>
</dbReference>
<dbReference type="EMBL" id="QURN01000005">
    <property type="protein sequence ID" value="RFC68167.1"/>
    <property type="molecule type" value="Genomic_DNA"/>
</dbReference>
<organism evidence="7 8">
    <name type="scientific">Mesorhizobium denitrificans</name>
    <dbReference type="NCBI Taxonomy" id="2294114"/>
    <lineage>
        <taxon>Bacteria</taxon>
        <taxon>Pseudomonadati</taxon>
        <taxon>Pseudomonadota</taxon>
        <taxon>Alphaproteobacteria</taxon>
        <taxon>Hyphomicrobiales</taxon>
        <taxon>Phyllobacteriaceae</taxon>
        <taxon>Mesorhizobium</taxon>
    </lineage>
</organism>
<dbReference type="InterPro" id="IPR058792">
    <property type="entry name" value="Beta-barrel_RND_2"/>
</dbReference>
<keyword evidence="4" id="KW-1133">Transmembrane helix</keyword>
<dbReference type="RefSeq" id="WP_116623310.1">
    <property type="nucleotide sequence ID" value="NZ_QURN01000005.1"/>
</dbReference>
<dbReference type="Pfam" id="PF25954">
    <property type="entry name" value="Beta-barrel_RND_2"/>
    <property type="match status" value="1"/>
</dbReference>
<feature type="region of interest" description="Disordered" evidence="3">
    <location>
        <begin position="364"/>
        <end position="383"/>
    </location>
</feature>
<gene>
    <name evidence="7" type="ORF">DY251_07790</name>
</gene>
<dbReference type="NCBIfam" id="TIGR01730">
    <property type="entry name" value="RND_mfp"/>
    <property type="match status" value="1"/>
</dbReference>
<dbReference type="Gene3D" id="2.40.30.170">
    <property type="match status" value="1"/>
</dbReference>
<evidence type="ECO:0000313" key="7">
    <source>
        <dbReference type="EMBL" id="RFC68167.1"/>
    </source>
</evidence>
<evidence type="ECO:0000313" key="8">
    <source>
        <dbReference type="Proteomes" id="UP000262379"/>
    </source>
</evidence>
<feature type="compositionally biased region" description="Basic and acidic residues" evidence="3">
    <location>
        <begin position="367"/>
        <end position="380"/>
    </location>
</feature>
<feature type="domain" description="CusB-like beta-barrel" evidence="6">
    <location>
        <begin position="253"/>
        <end position="328"/>
    </location>
</feature>
<dbReference type="SUPFAM" id="SSF111369">
    <property type="entry name" value="HlyD-like secretion proteins"/>
    <property type="match status" value="1"/>
</dbReference>
<comment type="caution">
    <text evidence="7">The sequence shown here is derived from an EMBL/GenBank/DDBJ whole genome shotgun (WGS) entry which is preliminary data.</text>
</comment>
<dbReference type="Gene3D" id="2.40.50.100">
    <property type="match status" value="2"/>
</dbReference>
<name>A0A371XG04_9HYPH</name>
<sequence>MDQRVKLPDSADTGSIEAELGLDRKGRARRGRGWLYAFLALALLAGGGFYYSRHTSQASVVTFNTVPAETSDLTVEVTATGTLQPLTQVDISSELSGVVRSVAVDENQYVKKGDVLASLDTTRLLAEIERAEASVKSADAKIVDARTTLNETTTAQERAARLAGRGMATEQSLEAATAARDRAQAALAAADANAAIAVAELKLQQADLEKSTIFAPIDGIVLTRSVDPGQTVASSLQAPVLFVIAADLRKMELQAAVDEADIGGVKAGQKARFTVDAFPGRTFDANIRDIAYASATTDGVVTYNARLDVDNTELLLRPGMTATVEIVTREAKDILTVPSAAFRYRPPVVQESRGWSLERIFQPPRMSRRDRDTRPQRTDGSRPLYILKDGQPQITYVKTGSSDAERTEILSGLAVGDQVIVGTSTGTQNGNRPPR</sequence>
<evidence type="ECO:0000259" key="5">
    <source>
        <dbReference type="Pfam" id="PF25917"/>
    </source>
</evidence>
<evidence type="ECO:0000256" key="2">
    <source>
        <dbReference type="SAM" id="Coils"/>
    </source>
</evidence>